<proteinExistence type="predicted"/>
<dbReference type="InterPro" id="IPR002575">
    <property type="entry name" value="Aminoglycoside_PTrfase"/>
</dbReference>
<dbReference type="Proteomes" id="UP001501020">
    <property type="component" value="Unassembled WGS sequence"/>
</dbReference>
<evidence type="ECO:0000259" key="1">
    <source>
        <dbReference type="Pfam" id="PF01636"/>
    </source>
</evidence>
<organism evidence="2 3">
    <name type="scientific">Actinomadura napierensis</name>
    <dbReference type="NCBI Taxonomy" id="267854"/>
    <lineage>
        <taxon>Bacteria</taxon>
        <taxon>Bacillati</taxon>
        <taxon>Actinomycetota</taxon>
        <taxon>Actinomycetes</taxon>
        <taxon>Streptosporangiales</taxon>
        <taxon>Thermomonosporaceae</taxon>
        <taxon>Actinomadura</taxon>
    </lineage>
</organism>
<dbReference type="Gene3D" id="3.90.1200.10">
    <property type="match status" value="1"/>
</dbReference>
<reference evidence="3" key="1">
    <citation type="journal article" date="2019" name="Int. J. Syst. Evol. Microbiol.">
        <title>The Global Catalogue of Microorganisms (GCM) 10K type strain sequencing project: providing services to taxonomists for standard genome sequencing and annotation.</title>
        <authorList>
            <consortium name="The Broad Institute Genomics Platform"/>
            <consortium name="The Broad Institute Genome Sequencing Center for Infectious Disease"/>
            <person name="Wu L."/>
            <person name="Ma J."/>
        </authorList>
    </citation>
    <scope>NUCLEOTIDE SEQUENCE [LARGE SCALE GENOMIC DNA]</scope>
    <source>
        <strain evidence="3">JCM 13850</strain>
    </source>
</reference>
<accession>A0ABP5M2Z3</accession>
<feature type="domain" description="Aminoglycoside phosphotransferase" evidence="1">
    <location>
        <begin position="16"/>
        <end position="122"/>
    </location>
</feature>
<name>A0ABP5M2Z3_9ACTN</name>
<comment type="caution">
    <text evidence="2">The sequence shown here is derived from an EMBL/GenBank/DDBJ whole genome shotgun (WGS) entry which is preliminary data.</text>
</comment>
<sequence>MTPAPARAPSAETRFADAFRGWRLLADAHRRGEDDLTGLDPWAARCLSRLAAREPAWPAAVHGTTLAHADLRADNLLLTHDRVVVVDWPWACTAAPWFDLLLFLPSVRMQGGPPCEPLFAAHPLARDADPDAVTTALVAWAGFLIRQGRQPAPPGLPTLRDFQTAQGVAALEWLRTRTRWQ</sequence>
<dbReference type="SUPFAM" id="SSF56112">
    <property type="entry name" value="Protein kinase-like (PK-like)"/>
    <property type="match status" value="1"/>
</dbReference>
<evidence type="ECO:0000313" key="3">
    <source>
        <dbReference type="Proteomes" id="UP001501020"/>
    </source>
</evidence>
<protein>
    <recommendedName>
        <fullName evidence="1">Aminoglycoside phosphotransferase domain-containing protein</fullName>
    </recommendedName>
</protein>
<evidence type="ECO:0000313" key="2">
    <source>
        <dbReference type="EMBL" id="GAA2161545.1"/>
    </source>
</evidence>
<dbReference type="EMBL" id="BAAAMR010000099">
    <property type="protein sequence ID" value="GAA2161545.1"/>
    <property type="molecule type" value="Genomic_DNA"/>
</dbReference>
<dbReference type="Pfam" id="PF01636">
    <property type="entry name" value="APH"/>
    <property type="match status" value="1"/>
</dbReference>
<keyword evidence="3" id="KW-1185">Reference proteome</keyword>
<gene>
    <name evidence="2" type="ORF">GCM10009727_75980</name>
</gene>
<dbReference type="InterPro" id="IPR011009">
    <property type="entry name" value="Kinase-like_dom_sf"/>
</dbReference>